<name>Q3SUD8_NITWN</name>
<dbReference type="KEGG" id="nwi:Nwi_0839"/>
<gene>
    <name evidence="2" type="ordered locus">Nwi_0839</name>
</gene>
<protein>
    <submittedName>
        <fullName evidence="2">Uncharacterized protein</fullName>
    </submittedName>
</protein>
<dbReference type="EMBL" id="CP000115">
    <property type="protein sequence ID" value="ABA04103.1"/>
    <property type="molecule type" value="Genomic_DNA"/>
</dbReference>
<feature type="compositionally biased region" description="Low complexity" evidence="1">
    <location>
        <begin position="13"/>
        <end position="24"/>
    </location>
</feature>
<keyword evidence="3" id="KW-1185">Reference proteome</keyword>
<organism evidence="2 3">
    <name type="scientific">Nitrobacter winogradskyi (strain ATCC 25391 / DSM 10237 / CIP 104748 / NCIMB 11846 / Nb-255)</name>
    <dbReference type="NCBI Taxonomy" id="323098"/>
    <lineage>
        <taxon>Bacteria</taxon>
        <taxon>Pseudomonadati</taxon>
        <taxon>Pseudomonadota</taxon>
        <taxon>Alphaproteobacteria</taxon>
        <taxon>Hyphomicrobiales</taxon>
        <taxon>Nitrobacteraceae</taxon>
        <taxon>Nitrobacter</taxon>
    </lineage>
</organism>
<proteinExistence type="predicted"/>
<feature type="region of interest" description="Disordered" evidence="1">
    <location>
        <begin position="55"/>
        <end position="86"/>
    </location>
</feature>
<feature type="compositionally biased region" description="Basic and acidic residues" evidence="1">
    <location>
        <begin position="25"/>
        <end position="35"/>
    </location>
</feature>
<dbReference type="Proteomes" id="UP000002531">
    <property type="component" value="Chromosome"/>
</dbReference>
<evidence type="ECO:0000313" key="2">
    <source>
        <dbReference type="EMBL" id="ABA04103.1"/>
    </source>
</evidence>
<dbReference type="AlphaFoldDB" id="Q3SUD8"/>
<feature type="compositionally biased region" description="Polar residues" evidence="1">
    <location>
        <begin position="66"/>
        <end position="75"/>
    </location>
</feature>
<dbReference type="HOGENOM" id="CLU_2494759_0_0_5"/>
<sequence length="86" mass="9135">MAVRRRDQMSAMSSPSLSTGLASSRPERGNSDRPACKGKAAIALLTLDAFSHAAPNAANHHGEQTGGNQNRSHSCLFTAGKELHRH</sequence>
<accession>Q3SUD8</accession>
<evidence type="ECO:0000313" key="3">
    <source>
        <dbReference type="Proteomes" id="UP000002531"/>
    </source>
</evidence>
<evidence type="ECO:0000256" key="1">
    <source>
        <dbReference type="SAM" id="MobiDB-lite"/>
    </source>
</evidence>
<reference evidence="2 3" key="1">
    <citation type="journal article" date="2006" name="Appl. Environ. Microbiol.">
        <title>Genome sequence of the chemolithoautotrophic nitrite-oxidizing bacterium Nitrobacter winogradskyi Nb-255.</title>
        <authorList>
            <person name="Starkenburg S.R."/>
            <person name="Chain P.S."/>
            <person name="Sayavedra-Soto L.A."/>
            <person name="Hauser L."/>
            <person name="Land M.L."/>
            <person name="Larimer F.W."/>
            <person name="Malfatti S.A."/>
            <person name="Klotz M.G."/>
            <person name="Bottomley P.J."/>
            <person name="Arp D.J."/>
            <person name="Hickey W.J."/>
        </authorList>
    </citation>
    <scope>NUCLEOTIDE SEQUENCE [LARGE SCALE GENOMIC DNA]</scope>
    <source>
        <strain evidence="3">ATCC 25391 / DSM 10237 / CIP 104748 / NCIMB 11846 / Nb-255</strain>
    </source>
</reference>
<feature type="region of interest" description="Disordered" evidence="1">
    <location>
        <begin position="1"/>
        <end position="36"/>
    </location>
</feature>